<organism evidence="5 6">
    <name type="scientific">Pseudobutyrivibrio xylanivorans</name>
    <dbReference type="NCBI Taxonomy" id="185007"/>
    <lineage>
        <taxon>Bacteria</taxon>
        <taxon>Bacillati</taxon>
        <taxon>Bacillota</taxon>
        <taxon>Clostridia</taxon>
        <taxon>Lachnospirales</taxon>
        <taxon>Lachnospiraceae</taxon>
        <taxon>Pseudobutyrivibrio</taxon>
    </lineage>
</organism>
<keyword evidence="3" id="KW-1133">Transmembrane helix</keyword>
<evidence type="ECO:0000313" key="5">
    <source>
        <dbReference type="EMBL" id="QFJ56063.1"/>
    </source>
</evidence>
<dbReference type="Gene3D" id="3.40.630.190">
    <property type="entry name" value="LCP protein"/>
    <property type="match status" value="1"/>
</dbReference>
<evidence type="ECO:0000313" key="6">
    <source>
        <dbReference type="Proteomes" id="UP000327030"/>
    </source>
</evidence>
<feature type="domain" description="Cell envelope-related transcriptional attenuator" evidence="4">
    <location>
        <begin position="169"/>
        <end position="345"/>
    </location>
</feature>
<keyword evidence="3" id="KW-0812">Transmembrane</keyword>
<evidence type="ECO:0000259" key="4">
    <source>
        <dbReference type="Pfam" id="PF03816"/>
    </source>
</evidence>
<evidence type="ECO:0000256" key="2">
    <source>
        <dbReference type="SAM" id="MobiDB-lite"/>
    </source>
</evidence>
<dbReference type="PANTHER" id="PTHR33392">
    <property type="entry name" value="POLYISOPRENYL-TEICHOIC ACID--PEPTIDOGLYCAN TEICHOIC ACID TRANSFERASE TAGU"/>
    <property type="match status" value="1"/>
</dbReference>
<feature type="compositionally biased region" description="Polar residues" evidence="2">
    <location>
        <begin position="57"/>
        <end position="76"/>
    </location>
</feature>
<feature type="region of interest" description="Disordered" evidence="2">
    <location>
        <begin position="1"/>
        <end position="92"/>
    </location>
</feature>
<dbReference type="PANTHER" id="PTHR33392:SF6">
    <property type="entry name" value="POLYISOPRENYL-TEICHOIC ACID--PEPTIDOGLYCAN TEICHOIC ACID TRANSFERASE TAGU"/>
    <property type="match status" value="1"/>
</dbReference>
<feature type="compositionally biased region" description="Low complexity" evidence="2">
    <location>
        <begin position="32"/>
        <end position="56"/>
    </location>
</feature>
<dbReference type="RefSeq" id="WP_151625419.1">
    <property type="nucleotide sequence ID" value="NZ_CP043028.1"/>
</dbReference>
<dbReference type="Pfam" id="PF03816">
    <property type="entry name" value="LytR_cpsA_psr"/>
    <property type="match status" value="1"/>
</dbReference>
<sequence length="463" mass="51499">MSNFDDYDLSIDEWDSPRRRPQGTRSSNGRQAGTRSSSNTRRSSASGRSSADRPSGQRQRPSGQGSRPSGTRPTGQRPSNNRNRRPSKAARKKKIRTKIIVIEIVILIILALVFFLWSKFGKVNWDNINMDTVEVNNLDEATTEVLSQYTTIALFGVDNRSNGNLDSGNSDAIILVSINNDTKDVKMLSVQRDTYLQVDKDLYRKCNYAYNHGGVEKALEMLNTNLDIKIDGYVSVDFYALAKIVDDLGGLDLEVTSKMISTDNPETHINALAGYIAEVENVLNYYPDEEEGWKYSDCFFDSPGMYHMNGAQVVGYCRNRYAVNNDYGRSELQRNVIKLIVEKAKGASVSQLNKIADDVFPKISTSLSLTQCIGMATEVGKYNMAESSGFPFALKTKTVSKKTGSVVVPCTLTSNVAQLHQFLYNQDNYDPTDDMVDVISDHIVNETGLNESSAEINQTIDGQ</sequence>
<keyword evidence="3" id="KW-0472">Membrane</keyword>
<accession>A0A5P6VTW9</accession>
<dbReference type="NCBIfam" id="TIGR00350">
    <property type="entry name" value="lytR_cpsA_psr"/>
    <property type="match status" value="1"/>
</dbReference>
<dbReference type="KEGG" id="pxv:FXF36_14815"/>
<dbReference type="EMBL" id="CP043028">
    <property type="protein sequence ID" value="QFJ56063.1"/>
    <property type="molecule type" value="Genomic_DNA"/>
</dbReference>
<feature type="compositionally biased region" description="Basic residues" evidence="2">
    <location>
        <begin position="82"/>
        <end position="92"/>
    </location>
</feature>
<dbReference type="AlphaFoldDB" id="A0A5P6VTW9"/>
<gene>
    <name evidence="5" type="ORF">FXF36_14815</name>
</gene>
<reference evidence="6" key="1">
    <citation type="submission" date="2019-08" db="EMBL/GenBank/DDBJ databases">
        <title>Complete Genome Sequence of the Polysaccharide-Degrading Rumen Bacterium Pseudobutyrivibrio xylanivorans MA3014.</title>
        <authorList>
            <person name="Palevich N."/>
            <person name="Maclean P.H."/>
            <person name="Kelly W.J."/>
            <person name="Leahy S.C."/>
            <person name="Rakonjac J."/>
            <person name="Attwood G.T."/>
        </authorList>
    </citation>
    <scope>NUCLEOTIDE SEQUENCE [LARGE SCALE GENOMIC DNA]</scope>
    <source>
        <strain evidence="6">MA3014</strain>
    </source>
</reference>
<dbReference type="InterPro" id="IPR050922">
    <property type="entry name" value="LytR/CpsA/Psr_CW_biosynth"/>
</dbReference>
<proteinExistence type="inferred from homology"/>
<evidence type="ECO:0000256" key="3">
    <source>
        <dbReference type="SAM" id="Phobius"/>
    </source>
</evidence>
<name>A0A5P6VTW9_PSEXY</name>
<feature type="compositionally biased region" description="Acidic residues" evidence="2">
    <location>
        <begin position="1"/>
        <end position="14"/>
    </location>
</feature>
<protein>
    <submittedName>
        <fullName evidence="5">LytR family transcriptional regulator</fullName>
    </submittedName>
</protein>
<dbReference type="OrthoDB" id="27330at2"/>
<feature type="transmembrane region" description="Helical" evidence="3">
    <location>
        <begin position="99"/>
        <end position="117"/>
    </location>
</feature>
<evidence type="ECO:0000256" key="1">
    <source>
        <dbReference type="ARBA" id="ARBA00006068"/>
    </source>
</evidence>
<dbReference type="InterPro" id="IPR004474">
    <property type="entry name" value="LytR_CpsA_psr"/>
</dbReference>
<dbReference type="Proteomes" id="UP000327030">
    <property type="component" value="Chromosome 1"/>
</dbReference>
<comment type="similarity">
    <text evidence="1">Belongs to the LytR/CpsA/Psr (LCP) family.</text>
</comment>